<proteinExistence type="predicted"/>
<reference evidence="3" key="1">
    <citation type="journal article" date="2017" name="Nat. Commun.">
        <title>The North American bullfrog draft genome provides insight into hormonal regulation of long noncoding RNA.</title>
        <authorList>
            <person name="Hammond S.A."/>
            <person name="Warren R.L."/>
            <person name="Vandervalk B.P."/>
            <person name="Kucuk E."/>
            <person name="Khan H."/>
            <person name="Gibb E.A."/>
            <person name="Pandoh P."/>
            <person name="Kirk H."/>
            <person name="Zhao Y."/>
            <person name="Jones M."/>
            <person name="Mungall A.J."/>
            <person name="Coope R."/>
            <person name="Pleasance S."/>
            <person name="Moore R.A."/>
            <person name="Holt R.A."/>
            <person name="Round J.M."/>
            <person name="Ohora S."/>
            <person name="Walle B.V."/>
            <person name="Veldhoen N."/>
            <person name="Helbing C.C."/>
            <person name="Birol I."/>
        </authorList>
    </citation>
    <scope>NUCLEOTIDE SEQUENCE [LARGE SCALE GENOMIC DNA]</scope>
</reference>
<dbReference type="Proteomes" id="UP000228934">
    <property type="component" value="Unassembled WGS sequence"/>
</dbReference>
<dbReference type="EMBL" id="KZ031100">
    <property type="protein sequence ID" value="PIO13144.1"/>
    <property type="molecule type" value="Genomic_DNA"/>
</dbReference>
<gene>
    <name evidence="2" type="ORF">AB205_0119630</name>
</gene>
<name>A0A2G9QC03_AQUCT</name>
<sequence>MSGVLQYPDRTSYDVIRILSRCAPPDSIAAIVVAGCQSDTPQHRSSKAPLRFYPGPPGKPPRTTRMTTTLDHQVCPLDPQGNTNLCPGSCQSVPTSMPTTASATRDAYQCLISVPRISAMYQCPSLPSSAAYQCPSVPPISQCPAVSPIRTHLCSLSVPISATHECPSVPHISAHSQCPLIGAAVSVPVSAALSVPISERENLLIYKFF</sequence>
<organism evidence="2 3">
    <name type="scientific">Aquarana catesbeiana</name>
    <name type="common">American bullfrog</name>
    <name type="synonym">Rana catesbeiana</name>
    <dbReference type="NCBI Taxonomy" id="8400"/>
    <lineage>
        <taxon>Eukaryota</taxon>
        <taxon>Metazoa</taxon>
        <taxon>Chordata</taxon>
        <taxon>Craniata</taxon>
        <taxon>Vertebrata</taxon>
        <taxon>Euteleostomi</taxon>
        <taxon>Amphibia</taxon>
        <taxon>Batrachia</taxon>
        <taxon>Anura</taxon>
        <taxon>Neobatrachia</taxon>
        <taxon>Ranoidea</taxon>
        <taxon>Ranidae</taxon>
        <taxon>Aquarana</taxon>
    </lineage>
</organism>
<accession>A0A2G9QC03</accession>
<protein>
    <submittedName>
        <fullName evidence="2">Uncharacterized protein</fullName>
    </submittedName>
</protein>
<keyword evidence="3" id="KW-1185">Reference proteome</keyword>
<feature type="region of interest" description="Disordered" evidence="1">
    <location>
        <begin position="40"/>
        <end position="60"/>
    </location>
</feature>
<evidence type="ECO:0000256" key="1">
    <source>
        <dbReference type="SAM" id="MobiDB-lite"/>
    </source>
</evidence>
<evidence type="ECO:0000313" key="2">
    <source>
        <dbReference type="EMBL" id="PIO13144.1"/>
    </source>
</evidence>
<evidence type="ECO:0000313" key="3">
    <source>
        <dbReference type="Proteomes" id="UP000228934"/>
    </source>
</evidence>
<dbReference type="AlphaFoldDB" id="A0A2G9QC03"/>